<organism evidence="2 3">
    <name type="scientific">Dreissena polymorpha</name>
    <name type="common">Zebra mussel</name>
    <name type="synonym">Mytilus polymorpha</name>
    <dbReference type="NCBI Taxonomy" id="45954"/>
    <lineage>
        <taxon>Eukaryota</taxon>
        <taxon>Metazoa</taxon>
        <taxon>Spiralia</taxon>
        <taxon>Lophotrochozoa</taxon>
        <taxon>Mollusca</taxon>
        <taxon>Bivalvia</taxon>
        <taxon>Autobranchia</taxon>
        <taxon>Heteroconchia</taxon>
        <taxon>Euheterodonta</taxon>
        <taxon>Imparidentia</taxon>
        <taxon>Neoheterodontei</taxon>
        <taxon>Myida</taxon>
        <taxon>Dreissenoidea</taxon>
        <taxon>Dreissenidae</taxon>
        <taxon>Dreissena</taxon>
    </lineage>
</organism>
<proteinExistence type="predicted"/>
<reference evidence="2" key="2">
    <citation type="submission" date="2020-11" db="EMBL/GenBank/DDBJ databases">
        <authorList>
            <person name="McCartney M.A."/>
            <person name="Auch B."/>
            <person name="Kono T."/>
            <person name="Mallez S."/>
            <person name="Becker A."/>
            <person name="Gohl D.M."/>
            <person name="Silverstein K.A.T."/>
            <person name="Koren S."/>
            <person name="Bechman K.B."/>
            <person name="Herman A."/>
            <person name="Abrahante J.E."/>
            <person name="Garbe J."/>
        </authorList>
    </citation>
    <scope>NUCLEOTIDE SEQUENCE</scope>
    <source>
        <strain evidence="2">Duluth1</strain>
        <tissue evidence="2">Whole animal</tissue>
    </source>
</reference>
<gene>
    <name evidence="2" type="ORF">DPMN_170230</name>
</gene>
<dbReference type="Proteomes" id="UP000828390">
    <property type="component" value="Unassembled WGS sequence"/>
</dbReference>
<name>A0A9D4DXY7_DREPO</name>
<dbReference type="AlphaFoldDB" id="A0A9D4DXY7"/>
<reference evidence="2" key="1">
    <citation type="journal article" date="2019" name="bioRxiv">
        <title>The Genome of the Zebra Mussel, Dreissena polymorpha: A Resource for Invasive Species Research.</title>
        <authorList>
            <person name="McCartney M.A."/>
            <person name="Auch B."/>
            <person name="Kono T."/>
            <person name="Mallez S."/>
            <person name="Zhang Y."/>
            <person name="Obille A."/>
            <person name="Becker A."/>
            <person name="Abrahante J.E."/>
            <person name="Garbe J."/>
            <person name="Badalamenti J.P."/>
            <person name="Herman A."/>
            <person name="Mangelson H."/>
            <person name="Liachko I."/>
            <person name="Sullivan S."/>
            <person name="Sone E.D."/>
            <person name="Koren S."/>
            <person name="Silverstein K.A.T."/>
            <person name="Beckman K.B."/>
            <person name="Gohl D.M."/>
        </authorList>
    </citation>
    <scope>NUCLEOTIDE SEQUENCE</scope>
    <source>
        <strain evidence="2">Duluth1</strain>
        <tissue evidence="2">Whole animal</tissue>
    </source>
</reference>
<comment type="caution">
    <text evidence="2">The sequence shown here is derived from an EMBL/GenBank/DDBJ whole genome shotgun (WGS) entry which is preliminary data.</text>
</comment>
<accession>A0A9D4DXY7</accession>
<dbReference type="EMBL" id="JAIWYP010000009">
    <property type="protein sequence ID" value="KAH3768986.1"/>
    <property type="molecule type" value="Genomic_DNA"/>
</dbReference>
<feature type="region of interest" description="Disordered" evidence="1">
    <location>
        <begin position="150"/>
        <end position="172"/>
    </location>
</feature>
<evidence type="ECO:0000313" key="2">
    <source>
        <dbReference type="EMBL" id="KAH3768986.1"/>
    </source>
</evidence>
<sequence length="172" mass="19922">MALLGSTEIEVKQFGRDVSVANDPKAKLMYYLSCMKTVLQMDKDDEDLKRLTRFWTYRSLSESDTDLLILLCLALKPDVLMDKCIFQSDKMCGYMDNEFYEIEAVKNSLLVAGSVMIGGRSRRVSKIMTFKMPWLKEHWMNPMKELIEEQERKRAPAASKRKQEEDSGCTIL</sequence>
<evidence type="ECO:0000313" key="3">
    <source>
        <dbReference type="Proteomes" id="UP000828390"/>
    </source>
</evidence>
<keyword evidence="3" id="KW-1185">Reference proteome</keyword>
<protein>
    <submittedName>
        <fullName evidence="2">Uncharacterized protein</fullName>
    </submittedName>
</protein>
<evidence type="ECO:0000256" key="1">
    <source>
        <dbReference type="SAM" id="MobiDB-lite"/>
    </source>
</evidence>